<dbReference type="InterPro" id="IPR008775">
    <property type="entry name" value="Phytyl_CoA_dOase-like"/>
</dbReference>
<dbReference type="RefSeq" id="WP_229750441.1">
    <property type="nucleotide sequence ID" value="NZ_BMHP01000003.1"/>
</dbReference>
<dbReference type="Pfam" id="PF05721">
    <property type="entry name" value="PhyH"/>
    <property type="match status" value="1"/>
</dbReference>
<name>A0A916Z7A9_9BACL</name>
<protein>
    <recommendedName>
        <fullName evidence="3">Phytanoyl-CoA dioxygenase family protein</fullName>
    </recommendedName>
</protein>
<dbReference type="GO" id="GO:0005506">
    <property type="term" value="F:iron ion binding"/>
    <property type="evidence" value="ECO:0007669"/>
    <property type="project" value="UniProtKB-ARBA"/>
</dbReference>
<dbReference type="PANTHER" id="PTHR20883:SF46">
    <property type="entry name" value="PHYTANOYL-COA HYDROXYLASE"/>
    <property type="match status" value="1"/>
</dbReference>
<evidence type="ECO:0000313" key="2">
    <source>
        <dbReference type="Proteomes" id="UP000612456"/>
    </source>
</evidence>
<dbReference type="Gene3D" id="2.60.120.620">
    <property type="entry name" value="q2cbj1_9rhob like domain"/>
    <property type="match status" value="1"/>
</dbReference>
<reference evidence="1" key="2">
    <citation type="submission" date="2020-09" db="EMBL/GenBank/DDBJ databases">
        <authorList>
            <person name="Sun Q."/>
            <person name="Zhou Y."/>
        </authorList>
    </citation>
    <scope>NUCLEOTIDE SEQUENCE</scope>
    <source>
        <strain evidence="1">CGMCC 1.15178</strain>
    </source>
</reference>
<proteinExistence type="predicted"/>
<dbReference type="SUPFAM" id="SSF51197">
    <property type="entry name" value="Clavaminate synthase-like"/>
    <property type="match status" value="1"/>
</dbReference>
<comment type="caution">
    <text evidence="1">The sequence shown here is derived from an EMBL/GenBank/DDBJ whole genome shotgun (WGS) entry which is preliminary data.</text>
</comment>
<organism evidence="1 2">
    <name type="scientific">Paenibacillus nasutitermitis</name>
    <dbReference type="NCBI Taxonomy" id="1652958"/>
    <lineage>
        <taxon>Bacteria</taxon>
        <taxon>Bacillati</taxon>
        <taxon>Bacillota</taxon>
        <taxon>Bacilli</taxon>
        <taxon>Bacillales</taxon>
        <taxon>Paenibacillaceae</taxon>
        <taxon>Paenibacillus</taxon>
    </lineage>
</organism>
<evidence type="ECO:0008006" key="3">
    <source>
        <dbReference type="Google" id="ProtNLM"/>
    </source>
</evidence>
<dbReference type="PANTHER" id="PTHR20883">
    <property type="entry name" value="PHYTANOYL-COA DIOXYGENASE DOMAIN CONTAINING 1"/>
    <property type="match status" value="1"/>
</dbReference>
<evidence type="ECO:0000313" key="1">
    <source>
        <dbReference type="EMBL" id="GGD80028.1"/>
    </source>
</evidence>
<gene>
    <name evidence="1" type="ORF">GCM10010911_42660</name>
</gene>
<dbReference type="Proteomes" id="UP000612456">
    <property type="component" value="Unassembled WGS sequence"/>
</dbReference>
<reference evidence="1" key="1">
    <citation type="journal article" date="2014" name="Int. J. Syst. Evol. Microbiol.">
        <title>Complete genome sequence of Corynebacterium casei LMG S-19264T (=DSM 44701T), isolated from a smear-ripened cheese.</title>
        <authorList>
            <consortium name="US DOE Joint Genome Institute (JGI-PGF)"/>
            <person name="Walter F."/>
            <person name="Albersmeier A."/>
            <person name="Kalinowski J."/>
            <person name="Ruckert C."/>
        </authorList>
    </citation>
    <scope>NUCLEOTIDE SEQUENCE</scope>
    <source>
        <strain evidence="1">CGMCC 1.15178</strain>
    </source>
</reference>
<dbReference type="AlphaFoldDB" id="A0A916Z7A9"/>
<accession>A0A916Z7A9</accession>
<sequence length="319" mass="36525">MQRFHHVMYKNVKAVAMESDQNRVYLVHKAVLAAVFICNNLMRGEFPIKLSQQQVEFFNTFGFLKLTGMFKDDIDDITEAFERVLQAYQEKSTIHDGSKRTMVGGCVDSSARLSALLDDPRILGACSSLLGDDFIYWGSDGNYYSGDTGWHPDGQEENHLHIKVAFYLDPLDGTNGALRVIPGSHRMGEQYAKDIKRTVMNSEQYLGIHGSEVPAQVLDVIPGDVLIFDHRTFHSAWNGSTLRRMFTMNLCRQYPEDKLDELRSMIVNHVSSHITEYYGIQMRETADSERMKHLVTMLGLMDWDKQTKHLKEKIYISVD</sequence>
<dbReference type="EMBL" id="BMHP01000003">
    <property type="protein sequence ID" value="GGD80028.1"/>
    <property type="molecule type" value="Genomic_DNA"/>
</dbReference>
<dbReference type="GO" id="GO:0016706">
    <property type="term" value="F:2-oxoglutarate-dependent dioxygenase activity"/>
    <property type="evidence" value="ECO:0007669"/>
    <property type="project" value="UniProtKB-ARBA"/>
</dbReference>
<keyword evidence="2" id="KW-1185">Reference proteome</keyword>